<evidence type="ECO:0000313" key="3">
    <source>
        <dbReference type="Proteomes" id="UP000008744"/>
    </source>
</evidence>
<name>B4H115_DROPE</name>
<dbReference type="HOGENOM" id="CLU_2063902_0_0_1"/>
<dbReference type="SMR" id="B4H115"/>
<dbReference type="EMBL" id="CH479201">
    <property type="protein sequence ID" value="EDW29931.1"/>
    <property type="molecule type" value="Genomic_DNA"/>
</dbReference>
<protein>
    <submittedName>
        <fullName evidence="2">GL15826</fullName>
    </submittedName>
</protein>
<sequence length="119" mass="13708">MDQKEEGQMQTNSVSDKFCKNFVDPMTIQQKSGGHGNKKCTPIRPHQLPIRQTALLTCYMLNADVALLEKGLENTRRRLQLLQMENFERRLEQFCQSLDRQRARVAALSADLDTDLNNI</sequence>
<dbReference type="Proteomes" id="UP000008744">
    <property type="component" value="Unassembled WGS sequence"/>
</dbReference>
<evidence type="ECO:0000313" key="2">
    <source>
        <dbReference type="EMBL" id="EDW29931.1"/>
    </source>
</evidence>
<evidence type="ECO:0000256" key="1">
    <source>
        <dbReference type="SAM" id="Coils"/>
    </source>
</evidence>
<organism evidence="3">
    <name type="scientific">Drosophila persimilis</name>
    <name type="common">Fruit fly</name>
    <dbReference type="NCBI Taxonomy" id="7234"/>
    <lineage>
        <taxon>Eukaryota</taxon>
        <taxon>Metazoa</taxon>
        <taxon>Ecdysozoa</taxon>
        <taxon>Arthropoda</taxon>
        <taxon>Hexapoda</taxon>
        <taxon>Insecta</taxon>
        <taxon>Pterygota</taxon>
        <taxon>Neoptera</taxon>
        <taxon>Endopterygota</taxon>
        <taxon>Diptera</taxon>
        <taxon>Brachycera</taxon>
        <taxon>Muscomorpha</taxon>
        <taxon>Ephydroidea</taxon>
        <taxon>Drosophilidae</taxon>
        <taxon>Drosophila</taxon>
        <taxon>Sophophora</taxon>
    </lineage>
</organism>
<feature type="coiled-coil region" evidence="1">
    <location>
        <begin position="65"/>
        <end position="104"/>
    </location>
</feature>
<proteinExistence type="predicted"/>
<dbReference type="AlphaFoldDB" id="B4H115"/>
<dbReference type="OMA" id="MDQKEEG"/>
<gene>
    <name evidence="2" type="primary">Dper\GL15826</name>
    <name evidence="2" type="ORF">Dper_GL15826</name>
</gene>
<keyword evidence="3" id="KW-1185">Reference proteome</keyword>
<keyword evidence="1" id="KW-0175">Coiled coil</keyword>
<reference evidence="2 3" key="1">
    <citation type="journal article" date="2007" name="Nature">
        <title>Evolution of genes and genomes on the Drosophila phylogeny.</title>
        <authorList>
            <consortium name="Drosophila 12 Genomes Consortium"/>
            <person name="Clark A.G."/>
            <person name="Eisen M.B."/>
            <person name="Smith D.R."/>
            <person name="Bergman C.M."/>
            <person name="Oliver B."/>
            <person name="Markow T.A."/>
            <person name="Kaufman T.C."/>
            <person name="Kellis M."/>
            <person name="Gelbart W."/>
            <person name="Iyer V.N."/>
            <person name="Pollard D.A."/>
            <person name="Sackton T.B."/>
            <person name="Larracuente A.M."/>
            <person name="Singh N.D."/>
            <person name="Abad J.P."/>
            <person name="Abt D.N."/>
            <person name="Adryan B."/>
            <person name="Aguade M."/>
            <person name="Akashi H."/>
            <person name="Anderson W.W."/>
            <person name="Aquadro C.F."/>
            <person name="Ardell D.H."/>
            <person name="Arguello R."/>
            <person name="Artieri C.G."/>
            <person name="Barbash D.A."/>
            <person name="Barker D."/>
            <person name="Barsanti P."/>
            <person name="Batterham P."/>
            <person name="Batzoglou S."/>
            <person name="Begun D."/>
            <person name="Bhutkar A."/>
            <person name="Blanco E."/>
            <person name="Bosak S.A."/>
            <person name="Bradley R.K."/>
            <person name="Brand A.D."/>
            <person name="Brent M.R."/>
            <person name="Brooks A.N."/>
            <person name="Brown R.H."/>
            <person name="Butlin R.K."/>
            <person name="Caggese C."/>
            <person name="Calvi B.R."/>
            <person name="Bernardo de Carvalho A."/>
            <person name="Caspi A."/>
            <person name="Castrezana S."/>
            <person name="Celniker S.E."/>
            <person name="Chang J.L."/>
            <person name="Chapple C."/>
            <person name="Chatterji S."/>
            <person name="Chinwalla A."/>
            <person name="Civetta A."/>
            <person name="Clifton S.W."/>
            <person name="Comeron J.M."/>
            <person name="Costello J.C."/>
            <person name="Coyne J.A."/>
            <person name="Daub J."/>
            <person name="David R.G."/>
            <person name="Delcher A.L."/>
            <person name="Delehaunty K."/>
            <person name="Do C.B."/>
            <person name="Ebling H."/>
            <person name="Edwards K."/>
            <person name="Eickbush T."/>
            <person name="Evans J.D."/>
            <person name="Filipski A."/>
            <person name="Findeiss S."/>
            <person name="Freyhult E."/>
            <person name="Fulton L."/>
            <person name="Fulton R."/>
            <person name="Garcia A.C."/>
            <person name="Gardiner A."/>
            <person name="Garfield D.A."/>
            <person name="Garvin B.E."/>
            <person name="Gibson G."/>
            <person name="Gilbert D."/>
            <person name="Gnerre S."/>
            <person name="Godfrey J."/>
            <person name="Good R."/>
            <person name="Gotea V."/>
            <person name="Gravely B."/>
            <person name="Greenberg A.J."/>
            <person name="Griffiths-Jones S."/>
            <person name="Gross S."/>
            <person name="Guigo R."/>
            <person name="Gustafson E.A."/>
            <person name="Haerty W."/>
            <person name="Hahn M.W."/>
            <person name="Halligan D.L."/>
            <person name="Halpern A.L."/>
            <person name="Halter G.M."/>
            <person name="Han M.V."/>
            <person name="Heger A."/>
            <person name="Hillier L."/>
            <person name="Hinrichs A.S."/>
            <person name="Holmes I."/>
            <person name="Hoskins R.A."/>
            <person name="Hubisz M.J."/>
            <person name="Hultmark D."/>
            <person name="Huntley M.A."/>
            <person name="Jaffe D.B."/>
            <person name="Jagadeeshan S."/>
            <person name="Jeck W.R."/>
            <person name="Johnson J."/>
            <person name="Jones C.D."/>
            <person name="Jordan W.C."/>
            <person name="Karpen G.H."/>
            <person name="Kataoka E."/>
            <person name="Keightley P.D."/>
            <person name="Kheradpour P."/>
            <person name="Kirkness E.F."/>
            <person name="Koerich L.B."/>
            <person name="Kristiansen K."/>
            <person name="Kudrna D."/>
            <person name="Kulathinal R.J."/>
            <person name="Kumar S."/>
            <person name="Kwok R."/>
            <person name="Lander E."/>
            <person name="Langley C.H."/>
            <person name="Lapoint R."/>
            <person name="Lazzaro B.P."/>
            <person name="Lee S.J."/>
            <person name="Levesque L."/>
            <person name="Li R."/>
            <person name="Lin C.F."/>
            <person name="Lin M.F."/>
            <person name="Lindblad-Toh K."/>
            <person name="Llopart A."/>
            <person name="Long M."/>
            <person name="Low L."/>
            <person name="Lozovsky E."/>
            <person name="Lu J."/>
            <person name="Luo M."/>
            <person name="Machado C.A."/>
            <person name="Makalowski W."/>
            <person name="Marzo M."/>
            <person name="Matsuda M."/>
            <person name="Matzkin L."/>
            <person name="McAllister B."/>
            <person name="McBride C.S."/>
            <person name="McKernan B."/>
            <person name="McKernan K."/>
            <person name="Mendez-Lago M."/>
            <person name="Minx P."/>
            <person name="Mollenhauer M.U."/>
            <person name="Montooth K."/>
            <person name="Mount S.M."/>
            <person name="Mu X."/>
            <person name="Myers E."/>
            <person name="Negre B."/>
            <person name="Newfeld S."/>
            <person name="Nielsen R."/>
            <person name="Noor M.A."/>
            <person name="O'Grady P."/>
            <person name="Pachter L."/>
            <person name="Papaceit M."/>
            <person name="Parisi M.J."/>
            <person name="Parisi M."/>
            <person name="Parts L."/>
            <person name="Pedersen J.S."/>
            <person name="Pesole G."/>
            <person name="Phillippy A.M."/>
            <person name="Ponting C.P."/>
            <person name="Pop M."/>
            <person name="Porcelli D."/>
            <person name="Powell J.R."/>
            <person name="Prohaska S."/>
            <person name="Pruitt K."/>
            <person name="Puig M."/>
            <person name="Quesneville H."/>
            <person name="Ram K.R."/>
            <person name="Rand D."/>
            <person name="Rasmussen M.D."/>
            <person name="Reed L.K."/>
            <person name="Reenan R."/>
            <person name="Reily A."/>
            <person name="Remington K.A."/>
            <person name="Rieger T.T."/>
            <person name="Ritchie M.G."/>
            <person name="Robin C."/>
            <person name="Rogers Y.H."/>
            <person name="Rohde C."/>
            <person name="Rozas J."/>
            <person name="Rubenfield M.J."/>
            <person name="Ruiz A."/>
            <person name="Russo S."/>
            <person name="Salzberg S.L."/>
            <person name="Sanchez-Gracia A."/>
            <person name="Saranga D.J."/>
            <person name="Sato H."/>
            <person name="Schaeffer S.W."/>
            <person name="Schatz M.C."/>
            <person name="Schlenke T."/>
            <person name="Schwartz R."/>
            <person name="Segarra C."/>
            <person name="Singh R.S."/>
            <person name="Sirot L."/>
            <person name="Sirota M."/>
            <person name="Sisneros N.B."/>
            <person name="Smith C.D."/>
            <person name="Smith T.F."/>
            <person name="Spieth J."/>
            <person name="Stage D.E."/>
            <person name="Stark A."/>
            <person name="Stephan W."/>
            <person name="Strausberg R.L."/>
            <person name="Strempel S."/>
            <person name="Sturgill D."/>
            <person name="Sutton G."/>
            <person name="Sutton G.G."/>
            <person name="Tao W."/>
            <person name="Teichmann S."/>
            <person name="Tobari Y.N."/>
            <person name="Tomimura Y."/>
            <person name="Tsolas J.M."/>
            <person name="Valente V.L."/>
            <person name="Venter E."/>
            <person name="Venter J.C."/>
            <person name="Vicario S."/>
            <person name="Vieira F.G."/>
            <person name="Vilella A.J."/>
            <person name="Villasante A."/>
            <person name="Walenz B."/>
            <person name="Wang J."/>
            <person name="Wasserman M."/>
            <person name="Watts T."/>
            <person name="Wilson D."/>
            <person name="Wilson R.K."/>
            <person name="Wing R.A."/>
            <person name="Wolfner M.F."/>
            <person name="Wong A."/>
            <person name="Wong G.K."/>
            <person name="Wu C.I."/>
            <person name="Wu G."/>
            <person name="Yamamoto D."/>
            <person name="Yang H.P."/>
            <person name="Yang S.P."/>
            <person name="Yorke J.A."/>
            <person name="Yoshida K."/>
            <person name="Zdobnov E."/>
            <person name="Zhang P."/>
            <person name="Zhang Y."/>
            <person name="Zimin A.V."/>
            <person name="Baldwin J."/>
            <person name="Abdouelleil A."/>
            <person name="Abdulkadir J."/>
            <person name="Abebe A."/>
            <person name="Abera B."/>
            <person name="Abreu J."/>
            <person name="Acer S.C."/>
            <person name="Aftuck L."/>
            <person name="Alexander A."/>
            <person name="An P."/>
            <person name="Anderson E."/>
            <person name="Anderson S."/>
            <person name="Arachi H."/>
            <person name="Azer M."/>
            <person name="Bachantsang P."/>
            <person name="Barry A."/>
            <person name="Bayul T."/>
            <person name="Berlin A."/>
            <person name="Bessette D."/>
            <person name="Bloom T."/>
            <person name="Blye J."/>
            <person name="Boguslavskiy L."/>
            <person name="Bonnet C."/>
            <person name="Boukhgalter B."/>
            <person name="Bourzgui I."/>
            <person name="Brown A."/>
            <person name="Cahill P."/>
            <person name="Channer S."/>
            <person name="Cheshatsang Y."/>
            <person name="Chuda L."/>
            <person name="Citroen M."/>
            <person name="Collymore A."/>
            <person name="Cooke P."/>
            <person name="Costello M."/>
            <person name="D'Aco K."/>
            <person name="Daza R."/>
            <person name="De Haan G."/>
            <person name="DeGray S."/>
            <person name="DeMaso C."/>
            <person name="Dhargay N."/>
            <person name="Dooley K."/>
            <person name="Dooley E."/>
            <person name="Doricent M."/>
            <person name="Dorje P."/>
            <person name="Dorjee K."/>
            <person name="Dupes A."/>
            <person name="Elong R."/>
            <person name="Falk J."/>
            <person name="Farina A."/>
            <person name="Faro S."/>
            <person name="Ferguson D."/>
            <person name="Fisher S."/>
            <person name="Foley C.D."/>
            <person name="Franke A."/>
            <person name="Friedrich D."/>
            <person name="Gadbois L."/>
            <person name="Gearin G."/>
            <person name="Gearin C.R."/>
            <person name="Giannoukos G."/>
            <person name="Goode T."/>
            <person name="Graham J."/>
            <person name="Grandbois E."/>
            <person name="Grewal S."/>
            <person name="Gyaltsen K."/>
            <person name="Hafez N."/>
            <person name="Hagos B."/>
            <person name="Hall J."/>
            <person name="Henson C."/>
            <person name="Hollinger A."/>
            <person name="Honan T."/>
            <person name="Huard M.D."/>
            <person name="Hughes L."/>
            <person name="Hurhula B."/>
            <person name="Husby M.E."/>
            <person name="Kamat A."/>
            <person name="Kanga B."/>
            <person name="Kashin S."/>
            <person name="Khazanovich D."/>
            <person name="Kisner P."/>
            <person name="Lance K."/>
            <person name="Lara M."/>
            <person name="Lee W."/>
            <person name="Lennon N."/>
            <person name="Letendre F."/>
            <person name="LeVine R."/>
            <person name="Lipovsky A."/>
            <person name="Liu X."/>
            <person name="Liu J."/>
            <person name="Liu S."/>
            <person name="Lokyitsang T."/>
            <person name="Lokyitsang Y."/>
            <person name="Lubonja R."/>
            <person name="Lui A."/>
            <person name="MacDonald P."/>
            <person name="Magnisalis V."/>
            <person name="Maru K."/>
            <person name="Matthews C."/>
            <person name="McCusker W."/>
            <person name="McDonough S."/>
            <person name="Mehta T."/>
            <person name="Meldrim J."/>
            <person name="Meneus L."/>
            <person name="Mihai O."/>
            <person name="Mihalev A."/>
            <person name="Mihova T."/>
            <person name="Mittelman R."/>
            <person name="Mlenga V."/>
            <person name="Montmayeur A."/>
            <person name="Mulrain L."/>
            <person name="Navidi A."/>
            <person name="Naylor J."/>
            <person name="Negash T."/>
            <person name="Nguyen T."/>
            <person name="Nguyen N."/>
            <person name="Nicol R."/>
            <person name="Norbu C."/>
            <person name="Norbu N."/>
            <person name="Novod N."/>
            <person name="O'Neill B."/>
            <person name="Osman S."/>
            <person name="Markiewicz E."/>
            <person name="Oyono O.L."/>
            <person name="Patti C."/>
            <person name="Phunkhang P."/>
            <person name="Pierre F."/>
            <person name="Priest M."/>
            <person name="Raghuraman S."/>
            <person name="Rege F."/>
            <person name="Reyes R."/>
            <person name="Rise C."/>
            <person name="Rogov P."/>
            <person name="Ross K."/>
            <person name="Ryan E."/>
            <person name="Settipalli S."/>
            <person name="Shea T."/>
            <person name="Sherpa N."/>
            <person name="Shi L."/>
            <person name="Shih D."/>
            <person name="Sparrow T."/>
            <person name="Spaulding J."/>
            <person name="Stalker J."/>
            <person name="Stange-Thomann N."/>
            <person name="Stavropoulos S."/>
            <person name="Stone C."/>
            <person name="Strader C."/>
            <person name="Tesfaye S."/>
            <person name="Thomson T."/>
            <person name="Thoulutsang Y."/>
            <person name="Thoulutsang D."/>
            <person name="Topham K."/>
            <person name="Topping I."/>
            <person name="Tsamla T."/>
            <person name="Vassiliev H."/>
            <person name="Vo A."/>
            <person name="Wangchuk T."/>
            <person name="Wangdi T."/>
            <person name="Weiand M."/>
            <person name="Wilkinson J."/>
            <person name="Wilson A."/>
            <person name="Yadav S."/>
            <person name="Young G."/>
            <person name="Yu Q."/>
            <person name="Zembek L."/>
            <person name="Zhong D."/>
            <person name="Zimmer A."/>
            <person name="Zwirko Z."/>
            <person name="Jaffe D.B."/>
            <person name="Alvarez P."/>
            <person name="Brockman W."/>
            <person name="Butler J."/>
            <person name="Chin C."/>
            <person name="Gnerre S."/>
            <person name="Grabherr M."/>
            <person name="Kleber M."/>
            <person name="Mauceli E."/>
            <person name="MacCallum I."/>
        </authorList>
    </citation>
    <scope>NUCLEOTIDE SEQUENCE [LARGE SCALE GENOMIC DNA]</scope>
    <source>
        <strain evidence="3">MSH-3 / Tucson 14011-0111.49</strain>
    </source>
</reference>
<accession>B4H115</accession>